<accession>A0A7Y9PF67</accession>
<evidence type="ECO:0000313" key="2">
    <source>
        <dbReference type="Proteomes" id="UP000589520"/>
    </source>
</evidence>
<reference evidence="1 2" key="1">
    <citation type="submission" date="2020-07" db="EMBL/GenBank/DDBJ databases">
        <title>Genomic Encyclopedia of Type Strains, Phase IV (KMG-V): Genome sequencing to study the core and pangenomes of soil and plant-associated prokaryotes.</title>
        <authorList>
            <person name="Whitman W."/>
        </authorList>
    </citation>
    <scope>NUCLEOTIDE SEQUENCE [LARGE SCALE GENOMIC DNA]</scope>
    <source>
        <strain evidence="1 2">X4EP2</strain>
    </source>
</reference>
<protein>
    <submittedName>
        <fullName evidence="1">Uncharacterized protein</fullName>
    </submittedName>
</protein>
<name>A0A7Y9PF67_9BACT</name>
<dbReference type="EMBL" id="JACCCW010000001">
    <property type="protein sequence ID" value="NYF78048.1"/>
    <property type="molecule type" value="Genomic_DNA"/>
</dbReference>
<dbReference type="RefSeq" id="WP_179487143.1">
    <property type="nucleotide sequence ID" value="NZ_JACCCW010000001.1"/>
</dbReference>
<keyword evidence="2" id="KW-1185">Reference proteome</keyword>
<comment type="caution">
    <text evidence="1">The sequence shown here is derived from an EMBL/GenBank/DDBJ whole genome shotgun (WGS) entry which is preliminary data.</text>
</comment>
<gene>
    <name evidence="1" type="ORF">HDF17_000335</name>
</gene>
<evidence type="ECO:0000313" key="1">
    <source>
        <dbReference type="EMBL" id="NYF78048.1"/>
    </source>
</evidence>
<dbReference type="Proteomes" id="UP000589520">
    <property type="component" value="Unassembled WGS sequence"/>
</dbReference>
<sequence>MNASNERVFYYHADASPLGGYLTHPFESVLPTHASVSLSQAGGHVAARAENIRLDDLISCGAAYSQISGSVQPITRNWTTLVTAVVEDLNVLEIVTADRIVSRLAIEHPRDGYYPKVSVVGSQYENLRIGGRSVTPTVDLDLFSAPVADQKPRFAVEGDMLPAEAAPSSIGFPDRPWPDVGSFTRRAVEQNERMTSATGVPTWLKRRYEWMESAEARSRKGYALCSLVQEVHGTAPGSTFGHIVHVPGLGNVFLGELVVAPSSFSLTMLRIEMGCVADGTVSLASTRGNGYPMP</sequence>
<proteinExistence type="predicted"/>
<dbReference type="AlphaFoldDB" id="A0A7Y9PF67"/>
<organism evidence="1 2">
    <name type="scientific">Granulicella arctica</name>
    <dbReference type="NCBI Taxonomy" id="940613"/>
    <lineage>
        <taxon>Bacteria</taxon>
        <taxon>Pseudomonadati</taxon>
        <taxon>Acidobacteriota</taxon>
        <taxon>Terriglobia</taxon>
        <taxon>Terriglobales</taxon>
        <taxon>Acidobacteriaceae</taxon>
        <taxon>Granulicella</taxon>
    </lineage>
</organism>